<evidence type="ECO:0000313" key="5">
    <source>
        <dbReference type="EMBL" id="QKG27092.1"/>
    </source>
</evidence>
<dbReference type="PANTHER" id="PTHR33371">
    <property type="entry name" value="INTERMEMBRANE PHOSPHOLIPID TRANSPORT SYSTEM BINDING PROTEIN MLAD-RELATED"/>
    <property type="match status" value="1"/>
</dbReference>
<gene>
    <name evidence="5" type="ORF">ACTIVE_8745</name>
</gene>
<feature type="chain" id="PRO_5039564772" evidence="2">
    <location>
        <begin position="28"/>
        <end position="345"/>
    </location>
</feature>
<dbReference type="PANTHER" id="PTHR33371:SF17">
    <property type="entry name" value="MCE-FAMILY PROTEIN MCE1B"/>
    <property type="match status" value="1"/>
</dbReference>
<accession>A0A7D3W5Q6</accession>
<reference evidence="5 6" key="1">
    <citation type="submission" date="2020-05" db="EMBL/GenBank/DDBJ databases">
        <title>Actinomadura verrucosospora NRRL-B18236 (PFL_A860) Genome sequencing and assembly.</title>
        <authorList>
            <person name="Samborskyy M."/>
        </authorList>
    </citation>
    <scope>NUCLEOTIDE SEQUENCE [LARGE SCALE GENOMIC DNA]</scope>
    <source>
        <strain evidence="5 6">NRRL:B18236</strain>
    </source>
</reference>
<proteinExistence type="predicted"/>
<keyword evidence="2" id="KW-0732">Signal</keyword>
<sequence>MSAPLLSPLVKSATFLAVTATATAVLAMSITNASGGATRSYHAVFTDVTGLNTGDTVRIAGVRVGQVKQITVSGRRLAKVTFTVDADRDLPASTTAAVKYLNLVGQRYLDLGQGAGDGGTMRRGGTIPVSRTTAALSLNALFTGFQPLMAALSPSDVNQLSQSIVQVLQGQGGTVEQLVSSIGSLTSTLASRDQVIGQLITNLDAVVRTVNDRDRRLVSLITTLRGLVSGLAADRKQIGGALQGIGDLTSSTAGLFADGREPLHESIAGLNDLSGNLEKNKTVLERFLTTAPGKMAAISRTNSYGSWANFYRCEIRVTGVTYTDGGPPPTGIPITDDRCEPGGGR</sequence>
<feature type="domain" description="Mce/MlaD" evidence="3">
    <location>
        <begin position="38"/>
        <end position="113"/>
    </location>
</feature>
<protein>
    <submittedName>
        <fullName evidence="5">Virulence factor Mce family protein</fullName>
    </submittedName>
</protein>
<dbReference type="Pfam" id="PF02470">
    <property type="entry name" value="MlaD"/>
    <property type="match status" value="1"/>
</dbReference>
<evidence type="ECO:0000313" key="6">
    <source>
        <dbReference type="Proteomes" id="UP000501240"/>
    </source>
</evidence>
<keyword evidence="6" id="KW-1185">Reference proteome</keyword>
<evidence type="ECO:0000259" key="3">
    <source>
        <dbReference type="Pfam" id="PF02470"/>
    </source>
</evidence>
<dbReference type="Proteomes" id="UP000501240">
    <property type="component" value="Chromosome"/>
</dbReference>
<organism evidence="5 6">
    <name type="scientific">Actinomadura verrucosospora</name>
    <dbReference type="NCBI Taxonomy" id="46165"/>
    <lineage>
        <taxon>Bacteria</taxon>
        <taxon>Bacillati</taxon>
        <taxon>Actinomycetota</taxon>
        <taxon>Actinomycetes</taxon>
        <taxon>Streptosporangiales</taxon>
        <taxon>Thermomonosporaceae</taxon>
        <taxon>Actinomadura</taxon>
    </lineage>
</organism>
<dbReference type="InterPro" id="IPR024516">
    <property type="entry name" value="Mce_C"/>
</dbReference>
<dbReference type="NCBIfam" id="TIGR00996">
    <property type="entry name" value="Mtu_fam_mce"/>
    <property type="match status" value="1"/>
</dbReference>
<feature type="region of interest" description="Disordered" evidence="1">
    <location>
        <begin position="322"/>
        <end position="345"/>
    </location>
</feature>
<name>A0A7D3W5Q6_ACTVE</name>
<dbReference type="EMBL" id="CP053892">
    <property type="protein sequence ID" value="QKG27092.1"/>
    <property type="molecule type" value="Genomic_DNA"/>
</dbReference>
<dbReference type="InterPro" id="IPR005693">
    <property type="entry name" value="Mce"/>
</dbReference>
<dbReference type="InterPro" id="IPR003399">
    <property type="entry name" value="Mce/MlaD"/>
</dbReference>
<dbReference type="GO" id="GO:0005576">
    <property type="term" value="C:extracellular region"/>
    <property type="evidence" value="ECO:0007669"/>
    <property type="project" value="TreeGrafter"/>
</dbReference>
<dbReference type="AlphaFoldDB" id="A0A7D3W5Q6"/>
<feature type="compositionally biased region" description="Basic and acidic residues" evidence="1">
    <location>
        <begin position="335"/>
        <end position="345"/>
    </location>
</feature>
<dbReference type="GO" id="GO:0051701">
    <property type="term" value="P:biological process involved in interaction with host"/>
    <property type="evidence" value="ECO:0007669"/>
    <property type="project" value="TreeGrafter"/>
</dbReference>
<evidence type="ECO:0000256" key="1">
    <source>
        <dbReference type="SAM" id="MobiDB-lite"/>
    </source>
</evidence>
<feature type="domain" description="Mammalian cell entry C-terminal" evidence="4">
    <location>
        <begin position="120"/>
        <end position="306"/>
    </location>
</feature>
<evidence type="ECO:0000256" key="2">
    <source>
        <dbReference type="SAM" id="SignalP"/>
    </source>
</evidence>
<dbReference type="RefSeq" id="WP_173100432.1">
    <property type="nucleotide sequence ID" value="NZ_CP053892.1"/>
</dbReference>
<evidence type="ECO:0000259" key="4">
    <source>
        <dbReference type="Pfam" id="PF11887"/>
    </source>
</evidence>
<dbReference type="InterPro" id="IPR052336">
    <property type="entry name" value="MlaD_Phospholipid_Transporter"/>
</dbReference>
<dbReference type="Pfam" id="PF11887">
    <property type="entry name" value="Mce4_CUP1"/>
    <property type="match status" value="1"/>
</dbReference>
<feature type="signal peptide" evidence="2">
    <location>
        <begin position="1"/>
        <end position="27"/>
    </location>
</feature>